<evidence type="ECO:0000256" key="1">
    <source>
        <dbReference type="ARBA" id="ARBA00010164"/>
    </source>
</evidence>
<sequence length="436" mass="48778">MAEPFFVYVDLNGETHFTGRLWFHATGSNESASFEYAPAWRKSPFSFALEPALQTDQSAHHTPIGKALFGSMGDSAPDRWGRNLMKREAARQAKAQNTTPRTLREIDYLLMVNDEARIGALRFSKTSGGPFMAAETEGLPPVISLGKLLQAAGRVEDRLEMDQDIQDIFAPGSSLGGARPKAAVRNTDGTLRIAKFPSQRDEWDVEFWEYIALKIAEAAGIQTPNFELQTVKGKNVLLMDRFDRGQGNIRIPYLSAMSMLQYKDGEQASYLEIAEALSEYGANASEDKKELWLRIVLNILISNYDDHLRNHGFLYQGTNGWKLSPVFDLEPTPAGYKARHLHTFIGLEDTEASLDEALAVAEEFGLSLSDARSSAQQVGKATQTWRRWATQQRATADEIDRMATAFEHDDLRKALAANKIHVVPEKIKPLMRKIKL</sequence>
<dbReference type="GO" id="GO:0004674">
    <property type="term" value="F:protein serine/threonine kinase activity"/>
    <property type="evidence" value="ECO:0007669"/>
    <property type="project" value="TreeGrafter"/>
</dbReference>
<dbReference type="AlphaFoldDB" id="A0A0X8JJV6"/>
<dbReference type="KEGG" id="dfi:AXF13_08330"/>
<organism evidence="5 6">
    <name type="scientific">Desulfovibrio fairfieldensis</name>
    <dbReference type="NCBI Taxonomy" id="44742"/>
    <lineage>
        <taxon>Bacteria</taxon>
        <taxon>Pseudomonadati</taxon>
        <taxon>Thermodesulfobacteriota</taxon>
        <taxon>Desulfovibrionia</taxon>
        <taxon>Desulfovibrionales</taxon>
        <taxon>Desulfovibrionaceae</taxon>
        <taxon>Desulfovibrio</taxon>
    </lineage>
</organism>
<dbReference type="GO" id="GO:0005829">
    <property type="term" value="C:cytosol"/>
    <property type="evidence" value="ECO:0007669"/>
    <property type="project" value="TreeGrafter"/>
</dbReference>
<accession>A0A0X8JJV6</accession>
<comment type="similarity">
    <text evidence="1">Belongs to the HipA Ser/Thr kinase family.</text>
</comment>
<keyword evidence="6" id="KW-1185">Reference proteome</keyword>
<dbReference type="Proteomes" id="UP000069241">
    <property type="component" value="Chromosome"/>
</dbReference>
<evidence type="ECO:0000256" key="2">
    <source>
        <dbReference type="ARBA" id="ARBA00022679"/>
    </source>
</evidence>
<keyword evidence="3 5" id="KW-0418">Kinase</keyword>
<dbReference type="PANTHER" id="PTHR37419">
    <property type="entry name" value="SERINE/THREONINE-PROTEIN KINASE TOXIN HIPA"/>
    <property type="match status" value="1"/>
</dbReference>
<protein>
    <submittedName>
        <fullName evidence="5">Phosphatidylinositol kinase</fullName>
    </submittedName>
</protein>
<dbReference type="STRING" id="44742.AXF13_08330"/>
<dbReference type="RefSeq" id="WP_062252526.1">
    <property type="nucleotide sequence ID" value="NZ_CP014229.1"/>
</dbReference>
<feature type="domain" description="HipA-like C-terminal" evidence="4">
    <location>
        <begin position="173"/>
        <end position="385"/>
    </location>
</feature>
<name>A0A0X8JJV6_9BACT</name>
<dbReference type="InterPro" id="IPR052028">
    <property type="entry name" value="HipA_Ser/Thr_kinase"/>
</dbReference>
<proteinExistence type="inferred from homology"/>
<reference evidence="6" key="1">
    <citation type="submission" date="2016-02" db="EMBL/GenBank/DDBJ databases">
        <authorList>
            <person name="Holder M.E."/>
            <person name="Ajami N.J."/>
            <person name="Petrosino J.F."/>
        </authorList>
    </citation>
    <scope>NUCLEOTIDE SEQUENCE [LARGE SCALE GENOMIC DNA]</scope>
    <source>
        <strain evidence="6">CCUG 45958</strain>
    </source>
</reference>
<evidence type="ECO:0000259" key="4">
    <source>
        <dbReference type="Pfam" id="PF07804"/>
    </source>
</evidence>
<dbReference type="PANTHER" id="PTHR37419:SF8">
    <property type="entry name" value="TOXIN YJJJ"/>
    <property type="match status" value="1"/>
</dbReference>
<evidence type="ECO:0000313" key="5">
    <source>
        <dbReference type="EMBL" id="AMD90129.1"/>
    </source>
</evidence>
<dbReference type="InterPro" id="IPR012893">
    <property type="entry name" value="HipA-like_C"/>
</dbReference>
<dbReference type="EMBL" id="CP014229">
    <property type="protein sequence ID" value="AMD90129.1"/>
    <property type="molecule type" value="Genomic_DNA"/>
</dbReference>
<dbReference type="Pfam" id="PF07804">
    <property type="entry name" value="HipA_C"/>
    <property type="match status" value="1"/>
</dbReference>
<evidence type="ECO:0000313" key="6">
    <source>
        <dbReference type="Proteomes" id="UP000069241"/>
    </source>
</evidence>
<gene>
    <name evidence="5" type="ORF">AXF13_08330</name>
</gene>
<evidence type="ECO:0000256" key="3">
    <source>
        <dbReference type="ARBA" id="ARBA00022777"/>
    </source>
</evidence>
<keyword evidence="2" id="KW-0808">Transferase</keyword>
<dbReference type="Gene3D" id="1.10.1070.20">
    <property type="match status" value="1"/>
</dbReference>